<organism evidence="7 8">
    <name type="scientific">Parapedobacter koreensis</name>
    <dbReference type="NCBI Taxonomy" id="332977"/>
    <lineage>
        <taxon>Bacteria</taxon>
        <taxon>Pseudomonadati</taxon>
        <taxon>Bacteroidota</taxon>
        <taxon>Sphingobacteriia</taxon>
        <taxon>Sphingobacteriales</taxon>
        <taxon>Sphingobacteriaceae</taxon>
        <taxon>Parapedobacter</taxon>
    </lineage>
</organism>
<keyword evidence="2" id="KW-0547">Nucleotide-binding</keyword>
<evidence type="ECO:0000256" key="3">
    <source>
        <dbReference type="ARBA" id="ARBA00022840"/>
    </source>
</evidence>
<dbReference type="AlphaFoldDB" id="A0A1H7JR09"/>
<proteinExistence type="predicted"/>
<keyword evidence="1" id="KW-0813">Transport</keyword>
<dbReference type="SMART" id="SM00382">
    <property type="entry name" value="AAA"/>
    <property type="match status" value="1"/>
</dbReference>
<dbReference type="PROSITE" id="PS50893">
    <property type="entry name" value="ABC_TRANSPORTER_2"/>
    <property type="match status" value="1"/>
</dbReference>
<dbReference type="OrthoDB" id="9806726at2"/>
<dbReference type="GO" id="GO:0005524">
    <property type="term" value="F:ATP binding"/>
    <property type="evidence" value="ECO:0007669"/>
    <property type="project" value="UniProtKB-KW"/>
</dbReference>
<dbReference type="STRING" id="332977.SAMN05421740_102645"/>
<evidence type="ECO:0000256" key="1">
    <source>
        <dbReference type="ARBA" id="ARBA00022448"/>
    </source>
</evidence>
<dbReference type="InterPro" id="IPR003439">
    <property type="entry name" value="ABC_transporter-like_ATP-bd"/>
</dbReference>
<dbReference type="Gene3D" id="3.40.50.300">
    <property type="entry name" value="P-loop containing nucleotide triphosphate hydrolases"/>
    <property type="match status" value="1"/>
</dbReference>
<feature type="domain" description="ABC transporter" evidence="6">
    <location>
        <begin position="2"/>
        <end position="239"/>
    </location>
</feature>
<keyword evidence="4" id="KW-1278">Translocase</keyword>
<comment type="function">
    <text evidence="5">Part of the ABC transporter complex HmuTUV involved in hemin import. Responsible for energy coupling to the transport system.</text>
</comment>
<dbReference type="RefSeq" id="WP_090603996.1">
    <property type="nucleotide sequence ID" value="NZ_FNZR01000002.1"/>
</dbReference>
<evidence type="ECO:0000259" key="6">
    <source>
        <dbReference type="PROSITE" id="PS50893"/>
    </source>
</evidence>
<accession>A0A1H7JR09</accession>
<name>A0A1H7JR09_9SPHI</name>
<reference evidence="8" key="1">
    <citation type="submission" date="2016-10" db="EMBL/GenBank/DDBJ databases">
        <authorList>
            <person name="Varghese N."/>
            <person name="Submissions S."/>
        </authorList>
    </citation>
    <scope>NUCLEOTIDE SEQUENCE [LARGE SCALE GENOMIC DNA]</scope>
    <source>
        <strain evidence="8">Jip14</strain>
    </source>
</reference>
<keyword evidence="3 7" id="KW-0067">ATP-binding</keyword>
<evidence type="ECO:0000313" key="7">
    <source>
        <dbReference type="EMBL" id="SEK76952.1"/>
    </source>
</evidence>
<dbReference type="InterPro" id="IPR027417">
    <property type="entry name" value="P-loop_NTPase"/>
</dbReference>
<evidence type="ECO:0000256" key="4">
    <source>
        <dbReference type="ARBA" id="ARBA00022967"/>
    </source>
</evidence>
<protein>
    <submittedName>
        <fullName evidence="7">Iron complex transport system ATP-binding protein</fullName>
    </submittedName>
</protein>
<dbReference type="NCBIfam" id="NF010068">
    <property type="entry name" value="PRK13548.1"/>
    <property type="match status" value="1"/>
</dbReference>
<dbReference type="CDD" id="cd03214">
    <property type="entry name" value="ABC_Iron-Siderophores_B12_Hemin"/>
    <property type="match status" value="1"/>
</dbReference>
<gene>
    <name evidence="7" type="ORF">SAMN05421740_102645</name>
</gene>
<dbReference type="FunFam" id="3.40.50.300:FF:000134">
    <property type="entry name" value="Iron-enterobactin ABC transporter ATP-binding protein"/>
    <property type="match status" value="1"/>
</dbReference>
<dbReference type="GO" id="GO:0016887">
    <property type="term" value="F:ATP hydrolysis activity"/>
    <property type="evidence" value="ECO:0007669"/>
    <property type="project" value="InterPro"/>
</dbReference>
<dbReference type="PANTHER" id="PTHR42794:SF1">
    <property type="entry name" value="HEMIN IMPORT ATP-BINDING PROTEIN HMUV"/>
    <property type="match status" value="1"/>
</dbReference>
<evidence type="ECO:0000256" key="5">
    <source>
        <dbReference type="ARBA" id="ARBA00037066"/>
    </source>
</evidence>
<dbReference type="InterPro" id="IPR003593">
    <property type="entry name" value="AAA+_ATPase"/>
</dbReference>
<dbReference type="EMBL" id="FNZR01000002">
    <property type="protein sequence ID" value="SEK76952.1"/>
    <property type="molecule type" value="Genomic_DNA"/>
</dbReference>
<evidence type="ECO:0000313" key="8">
    <source>
        <dbReference type="Proteomes" id="UP000198916"/>
    </source>
</evidence>
<dbReference type="Proteomes" id="UP000198916">
    <property type="component" value="Unassembled WGS sequence"/>
</dbReference>
<evidence type="ECO:0000256" key="2">
    <source>
        <dbReference type="ARBA" id="ARBA00022741"/>
    </source>
</evidence>
<dbReference type="SUPFAM" id="SSF52540">
    <property type="entry name" value="P-loop containing nucleoside triphosphate hydrolases"/>
    <property type="match status" value="1"/>
</dbReference>
<sequence length="284" mass="31370">MISVENLTYTIKDQTLLRAVSFSIGSGELVALLGANGAGKSTLIKLLGGEKKPSSGCIRLAKKALEKYTPLELAVRRATMGQQHQVSADFTVAEVVMMGRYPHYTSNPKAADHQTVEETMAVCGITLFSERPIQSLSGGEQQRVHLARVLAQVWDRPNGVLLMDEPVSAMDVQYQHQTLAILRALADRGYTVLTVLHDINLAAHYAHRLILMKNGRKLHDGTPSEILNERNIYSVFSMDAHVIVNPRSLKTNILPLGQRLEAHEFNSFLGVTSPNHWVANRNIS</sequence>
<dbReference type="PANTHER" id="PTHR42794">
    <property type="entry name" value="HEMIN IMPORT ATP-BINDING PROTEIN HMUV"/>
    <property type="match status" value="1"/>
</dbReference>
<dbReference type="Pfam" id="PF00005">
    <property type="entry name" value="ABC_tran"/>
    <property type="match status" value="1"/>
</dbReference>
<keyword evidence="8" id="KW-1185">Reference proteome</keyword>